<proteinExistence type="predicted"/>
<keyword evidence="2" id="KW-1185">Reference proteome</keyword>
<evidence type="ECO:0000313" key="1">
    <source>
        <dbReference type="EMBL" id="MBR8464429.1"/>
    </source>
</evidence>
<organism evidence="1 2">
    <name type="scientific">Campylobacter anatolicus</name>
    <dbReference type="NCBI Taxonomy" id="2829105"/>
    <lineage>
        <taxon>Bacteria</taxon>
        <taxon>Pseudomonadati</taxon>
        <taxon>Campylobacterota</taxon>
        <taxon>Epsilonproteobacteria</taxon>
        <taxon>Campylobacterales</taxon>
        <taxon>Campylobacteraceae</taxon>
        <taxon>Campylobacter</taxon>
    </lineage>
</organism>
<protein>
    <submittedName>
        <fullName evidence="1">Uncharacterized protein</fullName>
    </submittedName>
</protein>
<accession>A0ABS5HJI9</accession>
<evidence type="ECO:0000313" key="2">
    <source>
        <dbReference type="Proteomes" id="UP000682951"/>
    </source>
</evidence>
<name>A0ABS5HJI9_9BACT</name>
<gene>
    <name evidence="1" type="ORF">KDD93_07610</name>
</gene>
<sequence>MLQNYTQQLFTTEKVAKNYSTTLANIQKTKQRHSDEITENIHYFKTIEQTNGGRQKLLNGRSAVSF</sequence>
<dbReference type="RefSeq" id="WP_212142320.1">
    <property type="nucleotide sequence ID" value="NZ_JAGSSW010000008.1"/>
</dbReference>
<dbReference type="EMBL" id="JAGSSW010000008">
    <property type="protein sequence ID" value="MBR8464429.1"/>
    <property type="molecule type" value="Genomic_DNA"/>
</dbReference>
<reference evidence="1 2" key="1">
    <citation type="submission" date="2021-04" db="EMBL/GenBank/DDBJ databases">
        <title>Molecular and phenotypic characterization and identification of bacterial isolates recovered from the Anatolian ground squirrels (Spermophilus xanthoprymnus) and which have the potential to form a new species in the Campylobacter genus.</title>
        <authorList>
            <person name="Aydin F."/>
            <person name="Abay S."/>
            <person name="Kayman T."/>
            <person name="Karakaya E."/>
            <person name="Mustak H.K."/>
            <person name="Mustak I.B."/>
            <person name="Bilgin N."/>
            <person name="Duzler A."/>
            <person name="Sahin O."/>
            <person name="Guran O."/>
            <person name="Saticioglu I.B."/>
        </authorList>
    </citation>
    <scope>NUCLEOTIDE SEQUENCE [LARGE SCALE GENOMIC DNA]</scope>
    <source>
        <strain evidence="2">faydin-G24</strain>
    </source>
</reference>
<comment type="caution">
    <text evidence="1">The sequence shown here is derived from an EMBL/GenBank/DDBJ whole genome shotgun (WGS) entry which is preliminary data.</text>
</comment>
<dbReference type="Proteomes" id="UP000682951">
    <property type="component" value="Unassembled WGS sequence"/>
</dbReference>